<comment type="caution">
    <text evidence="2">The sequence shown here is derived from an EMBL/GenBank/DDBJ whole genome shotgun (WGS) entry which is preliminary data.</text>
</comment>
<dbReference type="PANTHER" id="PTHR34598">
    <property type="entry name" value="BLL6449 PROTEIN"/>
    <property type="match status" value="1"/>
</dbReference>
<evidence type="ECO:0008006" key="4">
    <source>
        <dbReference type="Google" id="ProtNLM"/>
    </source>
</evidence>
<proteinExistence type="inferred from homology"/>
<dbReference type="PANTHER" id="PTHR34598:SF3">
    <property type="entry name" value="OXIDOREDUCTASE AN1597"/>
    <property type="match status" value="1"/>
</dbReference>
<dbReference type="EMBL" id="CAWUHC010000092">
    <property type="protein sequence ID" value="CAK7231115.1"/>
    <property type="molecule type" value="Genomic_DNA"/>
</dbReference>
<sequence length="306" mass="34720">MATAILSTPSVLSVGPKADIDTSPVPGQPHHVQTTLHYYKPNADGSPPHVTYYDRPETYHREVETHTVTVHDVRGEENKYTLDSNGFQFVHRPAAETEFTDDDHIRAVYYPETEQLLKDVTGATRIHIFDHTTRRDPPEESTVQNRPIDRTRRGPVQRVHIDQSYKAALSRVPHHFSDAEEAAELLRGRVQIINVWRPIQTVWRDPLTVAEASSVTEEQLVPTGLVLPGREGETFQVHYSAGHKWYYKSGLTPQEVLLIKCFDSKTDGRARRVPHSAFVDPAFGEEAPARQSIEVRALVFHPDDRD</sequence>
<dbReference type="NCBIfam" id="NF041278">
    <property type="entry name" value="CmcJ_NvfI_EfuI"/>
    <property type="match status" value="1"/>
</dbReference>
<evidence type="ECO:0000313" key="3">
    <source>
        <dbReference type="Proteomes" id="UP001642406"/>
    </source>
</evidence>
<organism evidence="2 3">
    <name type="scientific">Sporothrix bragantina</name>
    <dbReference type="NCBI Taxonomy" id="671064"/>
    <lineage>
        <taxon>Eukaryota</taxon>
        <taxon>Fungi</taxon>
        <taxon>Dikarya</taxon>
        <taxon>Ascomycota</taxon>
        <taxon>Pezizomycotina</taxon>
        <taxon>Sordariomycetes</taxon>
        <taxon>Sordariomycetidae</taxon>
        <taxon>Ophiostomatales</taxon>
        <taxon>Ophiostomataceae</taxon>
        <taxon>Sporothrix</taxon>
    </lineage>
</organism>
<protein>
    <recommendedName>
        <fullName evidence="4">Methyltransferase</fullName>
    </recommendedName>
</protein>
<name>A0ABP0CGC8_9PEZI</name>
<gene>
    <name evidence="2" type="ORF">SBRCBS47491_007821</name>
</gene>
<comment type="similarity">
    <text evidence="1">Belongs to the asaB hydroxylase/desaturase family.</text>
</comment>
<accession>A0ABP0CGC8</accession>
<evidence type="ECO:0000313" key="2">
    <source>
        <dbReference type="EMBL" id="CAK7231115.1"/>
    </source>
</evidence>
<dbReference type="InterPro" id="IPR044053">
    <property type="entry name" value="AsaB-like"/>
</dbReference>
<evidence type="ECO:0000256" key="1">
    <source>
        <dbReference type="ARBA" id="ARBA00023604"/>
    </source>
</evidence>
<dbReference type="Proteomes" id="UP001642406">
    <property type="component" value="Unassembled WGS sequence"/>
</dbReference>
<reference evidence="2 3" key="1">
    <citation type="submission" date="2024-01" db="EMBL/GenBank/DDBJ databases">
        <authorList>
            <person name="Allen C."/>
            <person name="Tagirdzhanova G."/>
        </authorList>
    </citation>
    <scope>NUCLEOTIDE SEQUENCE [LARGE SCALE GENOMIC DNA]</scope>
</reference>
<keyword evidence="3" id="KW-1185">Reference proteome</keyword>